<evidence type="ECO:0000256" key="3">
    <source>
        <dbReference type="ARBA" id="ARBA00023274"/>
    </source>
</evidence>
<reference evidence="5" key="1">
    <citation type="submission" date="2020-06" db="EMBL/GenBank/DDBJ databases">
        <title>Genomes of multiple members of Pneumocystis genus reveal paths to human pathogen Pneumocystis jirovecii.</title>
        <authorList>
            <person name="Cisse O.H."/>
            <person name="Ma L."/>
            <person name="Dekker J."/>
            <person name="Khil P."/>
            <person name="Jo J."/>
            <person name="Brenchley J."/>
            <person name="Blair R."/>
            <person name="Pahar B."/>
            <person name="Chabe M."/>
            <person name="Van Rompay K.A."/>
            <person name="Keesler R."/>
            <person name="Sukura A."/>
            <person name="Hirsch V."/>
            <person name="Kutty G."/>
            <person name="Liu Y."/>
            <person name="Peng L."/>
            <person name="Chen J."/>
            <person name="Song J."/>
            <person name="Weissenbacher-Lang C."/>
            <person name="Xu J."/>
            <person name="Upham N.S."/>
            <person name="Stajich J.E."/>
            <person name="Cuomo C.A."/>
            <person name="Cushion M.T."/>
            <person name="Kovacs J.A."/>
        </authorList>
    </citation>
    <scope>NUCLEOTIDE SEQUENCE</scope>
    <source>
        <strain evidence="5">2A</strain>
    </source>
</reference>
<protein>
    <recommendedName>
        <fullName evidence="4">Large ribosomal subunit protein bL34m</fullName>
    </recommendedName>
</protein>
<dbReference type="Proteomes" id="UP000663699">
    <property type="component" value="Chromosome 11"/>
</dbReference>
<accession>A0A899G0N2</accession>
<evidence type="ECO:0000313" key="6">
    <source>
        <dbReference type="Proteomes" id="UP000663699"/>
    </source>
</evidence>
<keyword evidence="2" id="KW-0689">Ribosomal protein</keyword>
<keyword evidence="6" id="KW-1185">Reference proteome</keyword>
<dbReference type="EMBL" id="CP054542">
    <property type="protein sequence ID" value="QSL66396.1"/>
    <property type="molecule type" value="Genomic_DNA"/>
</dbReference>
<dbReference type="GO" id="GO:0005762">
    <property type="term" value="C:mitochondrial large ribosomal subunit"/>
    <property type="evidence" value="ECO:0007669"/>
    <property type="project" value="TreeGrafter"/>
</dbReference>
<dbReference type="HAMAP" id="MF_00391">
    <property type="entry name" value="Ribosomal_bL34"/>
    <property type="match status" value="1"/>
</dbReference>
<evidence type="ECO:0000256" key="4">
    <source>
        <dbReference type="ARBA" id="ARBA00035274"/>
    </source>
</evidence>
<evidence type="ECO:0000256" key="1">
    <source>
        <dbReference type="ARBA" id="ARBA00010111"/>
    </source>
</evidence>
<dbReference type="NCBIfam" id="TIGR01030">
    <property type="entry name" value="rpmH_bact"/>
    <property type="match status" value="1"/>
</dbReference>
<dbReference type="AlphaFoldDB" id="A0A899G0N2"/>
<name>A0A899G0N2_9ASCO</name>
<dbReference type="GO" id="GO:0003735">
    <property type="term" value="F:structural constituent of ribosome"/>
    <property type="evidence" value="ECO:0007669"/>
    <property type="project" value="InterPro"/>
</dbReference>
<keyword evidence="3" id="KW-0687">Ribonucleoprotein</keyword>
<evidence type="ECO:0000313" key="5">
    <source>
        <dbReference type="EMBL" id="QSL66396.1"/>
    </source>
</evidence>
<dbReference type="Pfam" id="PF00468">
    <property type="entry name" value="Ribosomal_L34"/>
    <property type="match status" value="1"/>
</dbReference>
<proteinExistence type="inferred from homology"/>
<comment type="similarity">
    <text evidence="1">Belongs to the bacterial ribosomal protein bL34 family.</text>
</comment>
<dbReference type="Gene3D" id="1.10.287.3980">
    <property type="match status" value="1"/>
</dbReference>
<dbReference type="GO" id="GO:0006412">
    <property type="term" value="P:translation"/>
    <property type="evidence" value="ECO:0007669"/>
    <property type="project" value="InterPro"/>
</dbReference>
<dbReference type="OrthoDB" id="431691at2759"/>
<dbReference type="InterPro" id="IPR000271">
    <property type="entry name" value="Ribosomal_bL34"/>
</dbReference>
<gene>
    <name evidence="5" type="ORF">MERGE_000775</name>
</gene>
<organism evidence="5 6">
    <name type="scientific">Pneumocystis wakefieldiae</name>
    <dbReference type="NCBI Taxonomy" id="38082"/>
    <lineage>
        <taxon>Eukaryota</taxon>
        <taxon>Fungi</taxon>
        <taxon>Dikarya</taxon>
        <taxon>Ascomycota</taxon>
        <taxon>Taphrinomycotina</taxon>
        <taxon>Pneumocystomycetes</taxon>
        <taxon>Pneumocystaceae</taxon>
        <taxon>Pneumocystis</taxon>
    </lineage>
</organism>
<dbReference type="FunFam" id="1.10.287.3980:FF:000001">
    <property type="entry name" value="Mitochondrial ribosomal protein L34"/>
    <property type="match status" value="1"/>
</dbReference>
<dbReference type="PANTHER" id="PTHR14503:SF4">
    <property type="entry name" value="LARGE RIBOSOMAL SUBUNIT PROTEIN BL34M"/>
    <property type="match status" value="1"/>
</dbReference>
<dbReference type="PANTHER" id="PTHR14503">
    <property type="entry name" value="MITOCHONDRIAL RIBOSOMAL PROTEIN 34 FAMILY MEMBER"/>
    <property type="match status" value="1"/>
</dbReference>
<evidence type="ECO:0000256" key="2">
    <source>
        <dbReference type="ARBA" id="ARBA00022980"/>
    </source>
</evidence>
<sequence length="90" mass="11185">MYERAIGRDRRILNEKKSVFPLEKLGILRFFLPTKLWILNIKRFRTYGREYQPSNRVRKRRHGFLRRKRSANGRRILARRMAKKRKYLTH</sequence>